<dbReference type="InterPro" id="IPR032423">
    <property type="entry name" value="AAA_assoc_2"/>
</dbReference>
<comment type="caution">
    <text evidence="5">The sequence shown here is derived from an EMBL/GenBank/DDBJ whole genome shotgun (WGS) entry which is preliminary data.</text>
</comment>
<dbReference type="GO" id="GO:0000731">
    <property type="term" value="P:DNA synthesis involved in DNA repair"/>
    <property type="evidence" value="ECO:0007669"/>
    <property type="project" value="TreeGrafter"/>
</dbReference>
<evidence type="ECO:0000256" key="1">
    <source>
        <dbReference type="ARBA" id="ARBA00022741"/>
    </source>
</evidence>
<dbReference type="Gene3D" id="1.20.272.10">
    <property type="match status" value="1"/>
</dbReference>
<evidence type="ECO:0000259" key="3">
    <source>
        <dbReference type="Pfam" id="PF12002"/>
    </source>
</evidence>
<dbReference type="EMBL" id="MTKO01000133">
    <property type="protein sequence ID" value="RWX43043.1"/>
    <property type="molecule type" value="Genomic_DNA"/>
</dbReference>
<dbReference type="GO" id="GO:0005524">
    <property type="term" value="F:ATP binding"/>
    <property type="evidence" value="ECO:0007669"/>
    <property type="project" value="UniProtKB-KW"/>
</dbReference>
<dbReference type="GO" id="GO:0006261">
    <property type="term" value="P:DNA-templated DNA replication"/>
    <property type="evidence" value="ECO:0007669"/>
    <property type="project" value="TreeGrafter"/>
</dbReference>
<keyword evidence="6" id="KW-1185">Reference proteome</keyword>
<proteinExistence type="predicted"/>
<dbReference type="Gene3D" id="1.10.8.60">
    <property type="match status" value="1"/>
</dbReference>
<organism evidence="5 6">
    <name type="scientific">Candidatus Electrothrix aarhusensis</name>
    <dbReference type="NCBI Taxonomy" id="1859131"/>
    <lineage>
        <taxon>Bacteria</taxon>
        <taxon>Pseudomonadati</taxon>
        <taxon>Thermodesulfobacteriota</taxon>
        <taxon>Desulfobulbia</taxon>
        <taxon>Desulfobulbales</taxon>
        <taxon>Desulfobulbaceae</taxon>
        <taxon>Candidatus Electrothrix</taxon>
    </lineage>
</organism>
<dbReference type="Proteomes" id="UP000287853">
    <property type="component" value="Unassembled WGS sequence"/>
</dbReference>
<accession>A0A3S3SHW4</accession>
<evidence type="ECO:0000313" key="6">
    <source>
        <dbReference type="Proteomes" id="UP000287853"/>
    </source>
</evidence>
<dbReference type="SUPFAM" id="SSF48019">
    <property type="entry name" value="post-AAA+ oligomerization domain-like"/>
    <property type="match status" value="1"/>
</dbReference>
<sequence length="122" mass="13851">MEREVAEMIAQAADGDCRRALNYLETAAILIVKQESDTPLVITRETILEVVQGKTLRYDRAGEEHYNLISALHKSLRDSDPDGACYWLGRMLISGEDPLYIARRLIRFASEDVASVIQEPWK</sequence>
<gene>
    <name evidence="5" type="ORF">H206_03239</name>
</gene>
<dbReference type="GO" id="GO:0003677">
    <property type="term" value="F:DNA binding"/>
    <property type="evidence" value="ECO:0007669"/>
    <property type="project" value="InterPro"/>
</dbReference>
<dbReference type="GO" id="GO:0017116">
    <property type="term" value="F:single-stranded DNA helicase activity"/>
    <property type="evidence" value="ECO:0007669"/>
    <property type="project" value="TreeGrafter"/>
</dbReference>
<evidence type="ECO:0000256" key="2">
    <source>
        <dbReference type="ARBA" id="ARBA00022840"/>
    </source>
</evidence>
<dbReference type="PANTHER" id="PTHR13779">
    <property type="entry name" value="WERNER HELICASE-INTERACTING PROTEIN 1 FAMILY MEMBER"/>
    <property type="match status" value="1"/>
</dbReference>
<evidence type="ECO:0000313" key="5">
    <source>
        <dbReference type="EMBL" id="RWX43043.1"/>
    </source>
</evidence>
<dbReference type="InterPro" id="IPR021886">
    <property type="entry name" value="MgsA_C"/>
</dbReference>
<dbReference type="CDD" id="cd18139">
    <property type="entry name" value="HLD_clamp_RarA"/>
    <property type="match status" value="1"/>
</dbReference>
<dbReference type="PANTHER" id="PTHR13779:SF7">
    <property type="entry name" value="ATPASE WRNIP1"/>
    <property type="match status" value="1"/>
</dbReference>
<dbReference type="Pfam" id="PF12002">
    <property type="entry name" value="MgsA_C"/>
    <property type="match status" value="1"/>
</dbReference>
<reference evidence="5 6" key="1">
    <citation type="submission" date="2017-01" db="EMBL/GenBank/DDBJ databases">
        <title>The cable genome- insights into the physiology and evolution of filamentous bacteria capable of sulfide oxidation via long distance electron transfer.</title>
        <authorList>
            <person name="Schreiber L."/>
            <person name="Bjerg J.T."/>
            <person name="Boggild A."/>
            <person name="Van De Vossenberg J."/>
            <person name="Meysman F."/>
            <person name="Nielsen L.P."/>
            <person name="Schramm A."/>
            <person name="Kjeldsen K.U."/>
        </authorList>
    </citation>
    <scope>NUCLEOTIDE SEQUENCE [LARGE SCALE GENOMIC DNA]</scope>
    <source>
        <strain evidence="5">MCF</strain>
    </source>
</reference>
<feature type="domain" description="AAA C-terminal" evidence="4">
    <location>
        <begin position="2"/>
        <end position="77"/>
    </location>
</feature>
<name>A0A3S3SHW4_9BACT</name>
<dbReference type="AlphaFoldDB" id="A0A3S3SHW4"/>
<dbReference type="GO" id="GO:0008047">
    <property type="term" value="F:enzyme activator activity"/>
    <property type="evidence" value="ECO:0007669"/>
    <property type="project" value="TreeGrafter"/>
</dbReference>
<dbReference type="Pfam" id="PF16193">
    <property type="entry name" value="AAA_assoc_2"/>
    <property type="match status" value="1"/>
</dbReference>
<evidence type="ECO:0000259" key="4">
    <source>
        <dbReference type="Pfam" id="PF16193"/>
    </source>
</evidence>
<keyword evidence="2" id="KW-0067">ATP-binding</keyword>
<keyword evidence="1" id="KW-0547">Nucleotide-binding</keyword>
<feature type="domain" description="MgsA AAA+ ATPase C-terminal" evidence="3">
    <location>
        <begin position="79"/>
        <end position="114"/>
    </location>
</feature>
<dbReference type="InterPro" id="IPR008921">
    <property type="entry name" value="DNA_pol3_clamp-load_cplx_C"/>
</dbReference>
<dbReference type="InterPro" id="IPR051314">
    <property type="entry name" value="AAA_ATPase_RarA/MGS1/WRNIP1"/>
</dbReference>
<protein>
    <submittedName>
        <fullName evidence="5">MgsA AAA+ ATPase C terminal</fullName>
    </submittedName>
</protein>